<dbReference type="Gene3D" id="2.60.40.10">
    <property type="entry name" value="Immunoglobulins"/>
    <property type="match status" value="1"/>
</dbReference>
<comment type="caution">
    <text evidence="5">The sequence shown here is derived from an EMBL/GenBank/DDBJ whole genome shotgun (WGS) entry which is preliminary data.</text>
</comment>
<dbReference type="InterPro" id="IPR013784">
    <property type="entry name" value="Carb-bd-like_fold"/>
</dbReference>
<dbReference type="NCBIfam" id="TIGR01484">
    <property type="entry name" value="HAD-SF-IIB"/>
    <property type="match status" value="1"/>
</dbReference>
<keyword evidence="6" id="KW-1185">Reference proteome</keyword>
<feature type="region of interest" description="Disordered" evidence="3">
    <location>
        <begin position="960"/>
        <end position="986"/>
    </location>
</feature>
<gene>
    <name evidence="5" type="ORF">SteCoe_2541</name>
</gene>
<dbReference type="CDD" id="cd03788">
    <property type="entry name" value="GT20_TPS"/>
    <property type="match status" value="1"/>
</dbReference>
<dbReference type="InterPro" id="IPR002044">
    <property type="entry name" value="CBM20"/>
</dbReference>
<dbReference type="SUPFAM" id="SSF49452">
    <property type="entry name" value="Starch-binding domain-like"/>
    <property type="match status" value="1"/>
</dbReference>
<dbReference type="InterPro" id="IPR001830">
    <property type="entry name" value="Glyco_trans_20"/>
</dbReference>
<dbReference type="OrthoDB" id="550577at2759"/>
<dbReference type="NCBIfam" id="TIGR00685">
    <property type="entry name" value="T6PP"/>
    <property type="match status" value="1"/>
</dbReference>
<dbReference type="PROSITE" id="PS51166">
    <property type="entry name" value="CBM20"/>
    <property type="match status" value="1"/>
</dbReference>
<feature type="compositionally biased region" description="Basic residues" evidence="3">
    <location>
        <begin position="976"/>
        <end position="986"/>
    </location>
</feature>
<dbReference type="InterPro" id="IPR006379">
    <property type="entry name" value="HAD-SF_hydro_IIB"/>
</dbReference>
<organism evidence="5 6">
    <name type="scientific">Stentor coeruleus</name>
    <dbReference type="NCBI Taxonomy" id="5963"/>
    <lineage>
        <taxon>Eukaryota</taxon>
        <taxon>Sar</taxon>
        <taxon>Alveolata</taxon>
        <taxon>Ciliophora</taxon>
        <taxon>Postciliodesmatophora</taxon>
        <taxon>Heterotrichea</taxon>
        <taxon>Heterotrichida</taxon>
        <taxon>Stentoridae</taxon>
        <taxon>Stentor</taxon>
    </lineage>
</organism>
<evidence type="ECO:0000256" key="1">
    <source>
        <dbReference type="ARBA" id="ARBA00005409"/>
    </source>
</evidence>
<dbReference type="SUPFAM" id="SSF56784">
    <property type="entry name" value="HAD-like"/>
    <property type="match status" value="1"/>
</dbReference>
<dbReference type="InterPro" id="IPR003337">
    <property type="entry name" value="Trehalose_PPase"/>
</dbReference>
<dbReference type="FunFam" id="3.40.50.1000:FF:000052">
    <property type="entry name" value="Alpha,alpha-trehalose-phosphate synthase [UDP-forming] 6"/>
    <property type="match status" value="1"/>
</dbReference>
<dbReference type="Proteomes" id="UP000187209">
    <property type="component" value="Unassembled WGS sequence"/>
</dbReference>
<evidence type="ECO:0000256" key="3">
    <source>
        <dbReference type="SAM" id="MobiDB-lite"/>
    </source>
</evidence>
<dbReference type="PANTHER" id="PTHR10788">
    <property type="entry name" value="TREHALOSE-6-PHOSPHATE SYNTHASE"/>
    <property type="match status" value="1"/>
</dbReference>
<evidence type="ECO:0000313" key="5">
    <source>
        <dbReference type="EMBL" id="OMJ94339.1"/>
    </source>
</evidence>
<dbReference type="CDD" id="cd05467">
    <property type="entry name" value="CBM20"/>
    <property type="match status" value="1"/>
</dbReference>
<dbReference type="SMART" id="SM01065">
    <property type="entry name" value="CBM_2"/>
    <property type="match status" value="1"/>
</dbReference>
<comment type="similarity">
    <text evidence="1">In the N-terminal section; belongs to the glycosyltransferase 20 family.</text>
</comment>
<dbReference type="GO" id="GO:0004805">
    <property type="term" value="F:trehalose-phosphatase activity"/>
    <property type="evidence" value="ECO:0007669"/>
    <property type="project" value="TreeGrafter"/>
</dbReference>
<dbReference type="GO" id="GO:0005992">
    <property type="term" value="P:trehalose biosynthetic process"/>
    <property type="evidence" value="ECO:0007669"/>
    <property type="project" value="InterPro"/>
</dbReference>
<comment type="similarity">
    <text evidence="2">In the C-terminal section; belongs to the trehalose phosphatase family.</text>
</comment>
<evidence type="ECO:0000256" key="2">
    <source>
        <dbReference type="ARBA" id="ARBA00006330"/>
    </source>
</evidence>
<dbReference type="GO" id="GO:0005829">
    <property type="term" value="C:cytosol"/>
    <property type="evidence" value="ECO:0007669"/>
    <property type="project" value="TreeGrafter"/>
</dbReference>
<sequence length="986" mass="113933">MAIRTSRVVFQFSSKTIYGERIRVTGNHPSLGNWDPFQAPMLCTDPNSYPLWITPSPISLPLNTEIEYKYVYMQEKTFRWETLQNNRKLLLEHNSMLIEDEENSIISRHIFNHTEIQTKPHSFELPKTIIDDNIKFALTDSLIIASLNLPINVSRNENYIPGGDEPKWKFETAIGLWLPVLYEIAISEGINFQWVGWPHIFIEDEKEQAEISEILLKEYKCVPIFIPEETMTIYTQFCNGVLFPIFHNIISTDPESIPQYNSEQWESFKDVNSRIALKILELHTDQMIWIHDYQLLLAPSFISRRTHEVVNIGLYLHVPFPSSEIYRVLPHRETILHAMLCCDMIGFHLFEYARHFLASCKRLLGIDHHFSRGGYLLLDYYGRNIMIRIGHLGIEPSVIQKVLESEEYLESLDKLQQKYSEKSVLIAIDPLHRLSGVTMKLNAFRQTLKYLPKESQRIILVQLLFSAKNSSDKEKDCVLKEILDLQTEINSEYTVPVVEIVNDEVSRPMRYAYMTIAKGVINSSIREGLYLIPFEFIFINKERPADIILSEFAGVSRALSSPKRVNPFDLTQLEGEIHTLIDKAPNIQNLSRKKRDYQYILSNTTLKWAQSSLSDLKRAHKDTKHYQYVTHGLGDKLKLIALSKKFKILKAEDFLEAYRVARSRIFFFDNEGTLSNLCKQTEIDKTVGPSEKILHCLDDLCKDDRNIVYIITGRTRKVVDSWFGSIEHLGMAAEYGALIKWQDKHDWENIIQGSGVWKDTAKQIISAYVSRTEGSSLEEKDCGVVFYYRETDPDLGSWQAKELISHLEILLKPFLNECEVSHGLGYVEVKPRGINKGTTVFEILQELKRRKKDPPDFIFAIGDDVSDEEMFKVLKALRREQSDLTADKRYLKCFTCTVGKKPSLARHFINDASEVVGVLEILRGYSNKCKKNFSYGDLASLKLHSPFKSNTMRNPTDIVIESVESSDEDEDEKRSTLKRMTHPNAF</sequence>
<dbReference type="Pfam" id="PF00982">
    <property type="entry name" value="Glyco_transf_20"/>
    <property type="match status" value="1"/>
</dbReference>
<dbReference type="EMBL" id="MPUH01000028">
    <property type="protein sequence ID" value="OMJ94339.1"/>
    <property type="molecule type" value="Genomic_DNA"/>
</dbReference>
<dbReference type="InterPro" id="IPR013783">
    <property type="entry name" value="Ig-like_fold"/>
</dbReference>
<proteinExistence type="inferred from homology"/>
<dbReference type="Pfam" id="PF00686">
    <property type="entry name" value="CBM_20"/>
    <property type="match status" value="1"/>
</dbReference>
<evidence type="ECO:0000313" key="6">
    <source>
        <dbReference type="Proteomes" id="UP000187209"/>
    </source>
</evidence>
<dbReference type="GO" id="GO:2001070">
    <property type="term" value="F:starch binding"/>
    <property type="evidence" value="ECO:0007669"/>
    <property type="project" value="InterPro"/>
</dbReference>
<dbReference type="Gene3D" id="3.40.50.1000">
    <property type="entry name" value="HAD superfamily/HAD-like"/>
    <property type="match status" value="2"/>
</dbReference>
<accession>A0A1R2CZA7</accession>
<feature type="domain" description="CBM20" evidence="4">
    <location>
        <begin position="1"/>
        <end position="113"/>
    </location>
</feature>
<dbReference type="CDD" id="cd01627">
    <property type="entry name" value="HAD_TPP"/>
    <property type="match status" value="1"/>
</dbReference>
<dbReference type="SUPFAM" id="SSF53756">
    <property type="entry name" value="UDP-Glycosyltransferase/glycogen phosphorylase"/>
    <property type="match status" value="1"/>
</dbReference>
<name>A0A1R2CZA7_9CILI</name>
<dbReference type="InterPro" id="IPR036412">
    <property type="entry name" value="HAD-like_sf"/>
</dbReference>
<protein>
    <recommendedName>
        <fullName evidence="4">CBM20 domain-containing protein</fullName>
    </recommendedName>
</protein>
<dbReference type="AlphaFoldDB" id="A0A1R2CZA7"/>
<dbReference type="PANTHER" id="PTHR10788:SF94">
    <property type="entry name" value="ALPHA,ALPHA-TREHALOSE-PHOSPHATE SYNTHASE [UDP-FORMING] 5"/>
    <property type="match status" value="1"/>
</dbReference>
<dbReference type="Gene3D" id="3.40.50.2000">
    <property type="entry name" value="Glycogen Phosphorylase B"/>
    <property type="match status" value="2"/>
</dbReference>
<dbReference type="InterPro" id="IPR023214">
    <property type="entry name" value="HAD_sf"/>
</dbReference>
<evidence type="ECO:0000259" key="4">
    <source>
        <dbReference type="PROSITE" id="PS51166"/>
    </source>
</evidence>
<reference evidence="5 6" key="1">
    <citation type="submission" date="2016-11" db="EMBL/GenBank/DDBJ databases">
        <title>The macronuclear genome of Stentor coeruleus: a giant cell with tiny introns.</title>
        <authorList>
            <person name="Slabodnick M."/>
            <person name="Ruby J.G."/>
            <person name="Reiff S.B."/>
            <person name="Swart E.C."/>
            <person name="Gosai S."/>
            <person name="Prabakaran S."/>
            <person name="Witkowska E."/>
            <person name="Larue G.E."/>
            <person name="Fisher S."/>
            <person name="Freeman R.M."/>
            <person name="Gunawardena J."/>
            <person name="Chu W."/>
            <person name="Stover N.A."/>
            <person name="Gregory B.D."/>
            <person name="Nowacki M."/>
            <person name="Derisi J."/>
            <person name="Roy S.W."/>
            <person name="Marshall W.F."/>
            <person name="Sood P."/>
        </authorList>
    </citation>
    <scope>NUCLEOTIDE SEQUENCE [LARGE SCALE GENOMIC DNA]</scope>
    <source>
        <strain evidence="5">WM001</strain>
    </source>
</reference>
<dbReference type="Pfam" id="PF02358">
    <property type="entry name" value="Trehalose_PPase"/>
    <property type="match status" value="1"/>
</dbReference>